<keyword evidence="3" id="KW-1185">Reference proteome</keyword>
<name>A0A8H5B249_9AGAR</name>
<proteinExistence type="predicted"/>
<keyword evidence="1" id="KW-1133">Transmembrane helix</keyword>
<feature type="transmembrane region" description="Helical" evidence="1">
    <location>
        <begin position="87"/>
        <end position="112"/>
    </location>
</feature>
<reference evidence="2 3" key="1">
    <citation type="journal article" date="2020" name="ISME J.">
        <title>Uncovering the hidden diversity of litter-decomposition mechanisms in mushroom-forming fungi.</title>
        <authorList>
            <person name="Floudas D."/>
            <person name="Bentzer J."/>
            <person name="Ahren D."/>
            <person name="Johansson T."/>
            <person name="Persson P."/>
            <person name="Tunlid A."/>
        </authorList>
    </citation>
    <scope>NUCLEOTIDE SEQUENCE [LARGE SCALE GENOMIC DNA]</scope>
    <source>
        <strain evidence="2 3">CBS 101986</strain>
    </source>
</reference>
<dbReference type="AlphaFoldDB" id="A0A8H5B249"/>
<comment type="caution">
    <text evidence="2">The sequence shown here is derived from an EMBL/GenBank/DDBJ whole genome shotgun (WGS) entry which is preliminary data.</text>
</comment>
<dbReference type="Proteomes" id="UP000567179">
    <property type="component" value="Unassembled WGS sequence"/>
</dbReference>
<dbReference type="EMBL" id="JAACJJ010000043">
    <property type="protein sequence ID" value="KAF5314941.1"/>
    <property type="molecule type" value="Genomic_DNA"/>
</dbReference>
<feature type="transmembrane region" description="Helical" evidence="1">
    <location>
        <begin position="168"/>
        <end position="189"/>
    </location>
</feature>
<evidence type="ECO:0000256" key="1">
    <source>
        <dbReference type="SAM" id="Phobius"/>
    </source>
</evidence>
<accession>A0A8H5B249</accession>
<keyword evidence="1" id="KW-0812">Transmembrane</keyword>
<feature type="transmembrane region" description="Helical" evidence="1">
    <location>
        <begin position="54"/>
        <end position="75"/>
    </location>
</feature>
<keyword evidence="1" id="KW-0472">Membrane</keyword>
<organism evidence="2 3">
    <name type="scientific">Psilocybe cf. subviscida</name>
    <dbReference type="NCBI Taxonomy" id="2480587"/>
    <lineage>
        <taxon>Eukaryota</taxon>
        <taxon>Fungi</taxon>
        <taxon>Dikarya</taxon>
        <taxon>Basidiomycota</taxon>
        <taxon>Agaricomycotina</taxon>
        <taxon>Agaricomycetes</taxon>
        <taxon>Agaricomycetidae</taxon>
        <taxon>Agaricales</taxon>
        <taxon>Agaricineae</taxon>
        <taxon>Strophariaceae</taxon>
        <taxon>Psilocybe</taxon>
    </lineage>
</organism>
<feature type="transmembrane region" description="Helical" evidence="1">
    <location>
        <begin position="133"/>
        <end position="156"/>
    </location>
</feature>
<sequence>MTMTTTEGENAHDIVEDYDLDDTRTRGIPVGPPAMLDYSLLIYRFYILRAERKWTLMLLGGLITTSIVTTLMTFIQTSAPTILPRDVYVMVLLYVSLAITTLGTTFIMMRISSVTRDNPSISNTRPYKRVQRILIDSGFIYAMCMLVTGIMLPIVTTGGLENSIPSQIATYSQALLTPLAGIAPTLIALRVVMEMPETEVDGTQRLSHLTFNRSHQSRTFGLTSLFTAMRSRLTTRTESGDFFTAHSHFTVPKEECTTTQANDDEHVDRQEQMIAHEAV</sequence>
<evidence type="ECO:0000313" key="2">
    <source>
        <dbReference type="EMBL" id="KAF5314941.1"/>
    </source>
</evidence>
<protein>
    <submittedName>
        <fullName evidence="2">Uncharacterized protein</fullName>
    </submittedName>
</protein>
<evidence type="ECO:0000313" key="3">
    <source>
        <dbReference type="Proteomes" id="UP000567179"/>
    </source>
</evidence>
<gene>
    <name evidence="2" type="ORF">D9619_007532</name>
</gene>